<protein>
    <submittedName>
        <fullName evidence="2">Uncharacterized protein</fullName>
    </submittedName>
</protein>
<keyword evidence="3" id="KW-1185">Reference proteome</keyword>
<proteinExistence type="predicted"/>
<sequence length="173" mass="18154">MGAHTLDEWALNGDRTLGEESSGTGYQWVPRLEPKVGRRQLRLGPSRSPGLRLAAPLRPTGQGGGQVAAHQKVAGGYGRWHWAGNPFSERSSDPVLPLDGRSSGSPLAVAAIASRGRVCTGFPGPVPPSPPLPLPSSFPLGSVVQAMTRARCLCTAQPQEGPSFVQRNGAFPT</sequence>
<dbReference type="EMBL" id="JAZHXJ010001387">
    <property type="protein sequence ID" value="KAL1844897.1"/>
    <property type="molecule type" value="Genomic_DNA"/>
</dbReference>
<reference evidence="2 3" key="1">
    <citation type="journal article" date="2024" name="Commun. Biol.">
        <title>Comparative genomic analysis of thermophilic fungi reveals convergent evolutionary adaptations and gene losses.</title>
        <authorList>
            <person name="Steindorff A.S."/>
            <person name="Aguilar-Pontes M.V."/>
            <person name="Robinson A.J."/>
            <person name="Andreopoulos B."/>
            <person name="LaButti K."/>
            <person name="Kuo A."/>
            <person name="Mondo S."/>
            <person name="Riley R."/>
            <person name="Otillar R."/>
            <person name="Haridas S."/>
            <person name="Lipzen A."/>
            <person name="Grimwood J."/>
            <person name="Schmutz J."/>
            <person name="Clum A."/>
            <person name="Reid I.D."/>
            <person name="Moisan M.C."/>
            <person name="Butler G."/>
            <person name="Nguyen T.T.M."/>
            <person name="Dewar K."/>
            <person name="Conant G."/>
            <person name="Drula E."/>
            <person name="Henrissat B."/>
            <person name="Hansel C."/>
            <person name="Singer S."/>
            <person name="Hutchinson M.I."/>
            <person name="de Vries R.P."/>
            <person name="Natvig D.O."/>
            <person name="Powell A.J."/>
            <person name="Tsang A."/>
            <person name="Grigoriev I.V."/>
        </authorList>
    </citation>
    <scope>NUCLEOTIDE SEQUENCE [LARGE SCALE GENOMIC DNA]</scope>
    <source>
        <strain evidence="2 3">ATCC 24622</strain>
    </source>
</reference>
<gene>
    <name evidence="2" type="ORF">VTK73DRAFT_1544</name>
</gene>
<feature type="region of interest" description="Disordered" evidence="1">
    <location>
        <begin position="41"/>
        <end position="70"/>
    </location>
</feature>
<evidence type="ECO:0000313" key="3">
    <source>
        <dbReference type="Proteomes" id="UP001586593"/>
    </source>
</evidence>
<comment type="caution">
    <text evidence="2">The sequence shown here is derived from an EMBL/GenBank/DDBJ whole genome shotgun (WGS) entry which is preliminary data.</text>
</comment>
<accession>A0ABR3VTF9</accession>
<evidence type="ECO:0000256" key="1">
    <source>
        <dbReference type="SAM" id="MobiDB-lite"/>
    </source>
</evidence>
<name>A0ABR3VTF9_9PEZI</name>
<organism evidence="2 3">
    <name type="scientific">Phialemonium thermophilum</name>
    <dbReference type="NCBI Taxonomy" id="223376"/>
    <lineage>
        <taxon>Eukaryota</taxon>
        <taxon>Fungi</taxon>
        <taxon>Dikarya</taxon>
        <taxon>Ascomycota</taxon>
        <taxon>Pezizomycotina</taxon>
        <taxon>Sordariomycetes</taxon>
        <taxon>Sordariomycetidae</taxon>
        <taxon>Cephalothecales</taxon>
        <taxon>Cephalothecaceae</taxon>
        <taxon>Phialemonium</taxon>
    </lineage>
</organism>
<feature type="region of interest" description="Disordered" evidence="1">
    <location>
        <begin position="1"/>
        <end position="27"/>
    </location>
</feature>
<evidence type="ECO:0000313" key="2">
    <source>
        <dbReference type="EMBL" id="KAL1844897.1"/>
    </source>
</evidence>
<dbReference type="Proteomes" id="UP001586593">
    <property type="component" value="Unassembled WGS sequence"/>
</dbReference>